<feature type="region of interest" description="Disordered" evidence="1">
    <location>
        <begin position="153"/>
        <end position="312"/>
    </location>
</feature>
<feature type="compositionally biased region" description="Polar residues" evidence="1">
    <location>
        <begin position="618"/>
        <end position="627"/>
    </location>
</feature>
<name>A0A388KGP4_CHABU</name>
<organism evidence="3 4">
    <name type="scientific">Chara braunii</name>
    <name type="common">Braun's stonewort</name>
    <dbReference type="NCBI Taxonomy" id="69332"/>
    <lineage>
        <taxon>Eukaryota</taxon>
        <taxon>Viridiplantae</taxon>
        <taxon>Streptophyta</taxon>
        <taxon>Charophyceae</taxon>
        <taxon>Charales</taxon>
        <taxon>Characeae</taxon>
        <taxon>Chara</taxon>
    </lineage>
</organism>
<gene>
    <name evidence="3" type="ORF">CBR_g3908</name>
</gene>
<feature type="region of interest" description="Disordered" evidence="1">
    <location>
        <begin position="430"/>
        <end position="492"/>
    </location>
</feature>
<feature type="compositionally biased region" description="Acidic residues" evidence="1">
    <location>
        <begin position="257"/>
        <end position="266"/>
    </location>
</feature>
<evidence type="ECO:0000259" key="2">
    <source>
        <dbReference type="PROSITE" id="PS50090"/>
    </source>
</evidence>
<dbReference type="Proteomes" id="UP000265515">
    <property type="component" value="Unassembled WGS sequence"/>
</dbReference>
<accession>A0A388KGP4</accession>
<feature type="compositionally biased region" description="Acidic residues" evidence="1">
    <location>
        <begin position="1082"/>
        <end position="1094"/>
    </location>
</feature>
<feature type="region of interest" description="Disordered" evidence="1">
    <location>
        <begin position="675"/>
        <end position="809"/>
    </location>
</feature>
<dbReference type="OrthoDB" id="8933168at2759"/>
<feature type="compositionally biased region" description="Basic residues" evidence="1">
    <location>
        <begin position="275"/>
        <end position="287"/>
    </location>
</feature>
<dbReference type="InterPro" id="IPR001005">
    <property type="entry name" value="SANT/Myb"/>
</dbReference>
<evidence type="ECO:0000256" key="1">
    <source>
        <dbReference type="SAM" id="MobiDB-lite"/>
    </source>
</evidence>
<feature type="compositionally biased region" description="Basic and acidic residues" evidence="1">
    <location>
        <begin position="463"/>
        <end position="474"/>
    </location>
</feature>
<feature type="compositionally biased region" description="Basic and acidic residues" evidence="1">
    <location>
        <begin position="790"/>
        <end position="800"/>
    </location>
</feature>
<reference evidence="3 4" key="1">
    <citation type="journal article" date="2018" name="Cell">
        <title>The Chara Genome: Secondary Complexity and Implications for Plant Terrestrialization.</title>
        <authorList>
            <person name="Nishiyama T."/>
            <person name="Sakayama H."/>
            <person name="Vries J.D."/>
            <person name="Buschmann H."/>
            <person name="Saint-Marcoux D."/>
            <person name="Ullrich K.K."/>
            <person name="Haas F.B."/>
            <person name="Vanderstraeten L."/>
            <person name="Becker D."/>
            <person name="Lang D."/>
            <person name="Vosolsobe S."/>
            <person name="Rombauts S."/>
            <person name="Wilhelmsson P.K.I."/>
            <person name="Janitza P."/>
            <person name="Kern R."/>
            <person name="Heyl A."/>
            <person name="Rumpler F."/>
            <person name="Villalobos L.I.A.C."/>
            <person name="Clay J.M."/>
            <person name="Skokan R."/>
            <person name="Toyoda A."/>
            <person name="Suzuki Y."/>
            <person name="Kagoshima H."/>
            <person name="Schijlen E."/>
            <person name="Tajeshwar N."/>
            <person name="Catarino B."/>
            <person name="Hetherington A.J."/>
            <person name="Saltykova A."/>
            <person name="Bonnot C."/>
            <person name="Breuninger H."/>
            <person name="Symeonidi A."/>
            <person name="Radhakrishnan G.V."/>
            <person name="Van Nieuwerburgh F."/>
            <person name="Deforce D."/>
            <person name="Chang C."/>
            <person name="Karol K.G."/>
            <person name="Hedrich R."/>
            <person name="Ulvskov P."/>
            <person name="Glockner G."/>
            <person name="Delwiche C.F."/>
            <person name="Petrasek J."/>
            <person name="Van de Peer Y."/>
            <person name="Friml J."/>
            <person name="Beilby M."/>
            <person name="Dolan L."/>
            <person name="Kohara Y."/>
            <person name="Sugano S."/>
            <person name="Fujiyama A."/>
            <person name="Delaux P.-M."/>
            <person name="Quint M."/>
            <person name="TheiBen G."/>
            <person name="Hagemann M."/>
            <person name="Harholt J."/>
            <person name="Dunand C."/>
            <person name="Zachgo S."/>
            <person name="Langdale J."/>
            <person name="Maumus F."/>
            <person name="Straeten D.V.D."/>
            <person name="Gould S.B."/>
            <person name="Rensing S.A."/>
        </authorList>
    </citation>
    <scope>NUCLEOTIDE SEQUENCE [LARGE SCALE GENOMIC DNA]</scope>
    <source>
        <strain evidence="3 4">S276</strain>
    </source>
</reference>
<dbReference type="Gene3D" id="1.10.10.60">
    <property type="entry name" value="Homeodomain-like"/>
    <property type="match status" value="1"/>
</dbReference>
<feature type="region of interest" description="Disordered" evidence="1">
    <location>
        <begin position="1"/>
        <end position="63"/>
    </location>
</feature>
<dbReference type="AlphaFoldDB" id="A0A388KGP4"/>
<dbReference type="EMBL" id="BFEA01000111">
    <property type="protein sequence ID" value="GBG69209.1"/>
    <property type="molecule type" value="Genomic_DNA"/>
</dbReference>
<feature type="compositionally biased region" description="Gly residues" evidence="1">
    <location>
        <begin position="292"/>
        <end position="302"/>
    </location>
</feature>
<dbReference type="InterPro" id="IPR044822">
    <property type="entry name" value="Myb_DNA-bind_4"/>
</dbReference>
<feature type="compositionally biased region" description="Polar residues" evidence="1">
    <location>
        <begin position="158"/>
        <end position="177"/>
    </location>
</feature>
<feature type="region of interest" description="Disordered" evidence="1">
    <location>
        <begin position="92"/>
        <end position="120"/>
    </location>
</feature>
<dbReference type="Gramene" id="GBG69209">
    <property type="protein sequence ID" value="GBG69209"/>
    <property type="gene ID" value="CBR_g3908"/>
</dbReference>
<dbReference type="PROSITE" id="PS50090">
    <property type="entry name" value="MYB_LIKE"/>
    <property type="match status" value="1"/>
</dbReference>
<feature type="domain" description="Myb-like" evidence="2">
    <location>
        <begin position="311"/>
        <end position="374"/>
    </location>
</feature>
<evidence type="ECO:0000313" key="4">
    <source>
        <dbReference type="Proteomes" id="UP000265515"/>
    </source>
</evidence>
<feature type="region of interest" description="Disordered" evidence="1">
    <location>
        <begin position="608"/>
        <end position="634"/>
    </location>
</feature>
<feature type="compositionally biased region" description="Acidic residues" evidence="1">
    <location>
        <begin position="742"/>
        <end position="752"/>
    </location>
</feature>
<feature type="region of interest" description="Disordered" evidence="1">
    <location>
        <begin position="1070"/>
        <end position="1094"/>
    </location>
</feature>
<comment type="caution">
    <text evidence="3">The sequence shown here is derived from an EMBL/GenBank/DDBJ whole genome shotgun (WGS) entry which is preliminary data.</text>
</comment>
<sequence length="1094" mass="119565">MAGMQVHAVPPAAEGGRRPPTTEPSRRYDPSMYNHLSSWETPLPPSDEEPEGDELPTFPLASGSTQLLSQTVLAGGSASNGRGEYTTLLQQGLEDDDDGGVDLRFGLSSGGGREASHTFIIDVDPSPRYIQQSGSRHTEQSTLCGGTSVCVGVKPSSAGRQHGSSAPSADRLTSTCPERNGVAVGSLRIGGTLHSMPKSTTSTQPDLRDDGKCRPAVRPTPSVENITRGVSNMRAHSDGGNDDGGGGDDADGRFGEDVEAGDDDDDIPIRPMGKTGRRGRGRSRGAVRGRSAGRGGRGGANDDGGKSATYWSPEEQIQLVRCKREQEMHLAGLDHNYGRMRTKEWKWEDIAKRMANAGRPKDANDCMKKWDNIFQNYKKIQRFQNASGGPDFFRLSNEERKEHNFKFRMERALYNEIHIGMVGNHTIFPPNIADTGSPDGVHLPRRGAGAGESVGSEGAGEGLPKERSTKRDSDNNAASGAGGGKRKNARQQALESIADVMDRHGELMSSTIESSSKRQCSIFTRQCDILEQEVAVQKAHYAASDETQRMMCHALMEIAAAIRGRSATRTLSSSSRGGLISCVAGVFIVVTSSSCGGQISCVPRARRRLRPAEERSTASRGYPSSSRLPPAEDRSSACHVHIVVVTPQPHGRPFSRETYFSPGRPHFPLVRSHCQARLQRSPRNMSTRGNTRGKKRNVVVDDSQEQGRGRRQAPKAKRVRTGDALPRVRGRGAQGWAGEAEGACEDEFTAEEEQAKATTSEVRESDRQCSSDRTASKRMQTPPHEAQLLRGRETRTEKAPVVDLGGDDDEPLERRRIRIRTTTTPPRRWSCGLLQTKGQSRAGCPPRRPTWWRGGSRGRRACSWRPGGRCRGGGCFRQCGRRSDWEEGRSSCGDGERGGAWQEESQAGDLSMDLPLWFAGANIEDKPEDDDMAAHQDSTVIRVSYAFRAVVQMGALVDGEFISHDRLSRVADCFRLLLAACMWIMRMAGDDPHSHYEAFYFADLVVKPTLVAAMHHSFDHRRSVVRVAKVVTDRLGKATATFGQYPNYIPQWVPCDIAFRHDASITGPEDANKLDWLGSGPPDDDNNDDGKDDA</sequence>
<feature type="region of interest" description="Disordered" evidence="1">
    <location>
        <begin position="837"/>
        <end position="858"/>
    </location>
</feature>
<keyword evidence="4" id="KW-1185">Reference proteome</keyword>
<evidence type="ECO:0000313" key="3">
    <source>
        <dbReference type="EMBL" id="GBG69209.1"/>
    </source>
</evidence>
<proteinExistence type="predicted"/>
<dbReference type="Pfam" id="PF13837">
    <property type="entry name" value="Myb_DNA-bind_4"/>
    <property type="match status" value="1"/>
</dbReference>
<feature type="compositionally biased region" description="Polar residues" evidence="1">
    <location>
        <begin position="681"/>
        <end position="690"/>
    </location>
</feature>
<feature type="compositionally biased region" description="Basic and acidic residues" evidence="1">
    <location>
        <begin position="761"/>
        <end position="770"/>
    </location>
</feature>
<feature type="compositionally biased region" description="Gly residues" evidence="1">
    <location>
        <begin position="448"/>
        <end position="461"/>
    </location>
</feature>
<dbReference type="PANTHER" id="PTHR33492">
    <property type="entry name" value="OSJNBA0043A12.37 PROTEIN-RELATED"/>
    <property type="match status" value="1"/>
</dbReference>
<feature type="compositionally biased region" description="Basic residues" evidence="1">
    <location>
        <begin position="709"/>
        <end position="719"/>
    </location>
</feature>
<dbReference type="PANTHER" id="PTHR33492:SF11">
    <property type="entry name" value="OS04G0670900 PROTEIN"/>
    <property type="match status" value="1"/>
</dbReference>
<protein>
    <recommendedName>
        <fullName evidence="2">Myb-like domain-containing protein</fullName>
    </recommendedName>
</protein>